<comment type="similarity">
    <text evidence="1 3">Belongs to the type-B carboxylesterase/lipase family.</text>
</comment>
<evidence type="ECO:0000259" key="4">
    <source>
        <dbReference type="Pfam" id="PF00135"/>
    </source>
</evidence>
<dbReference type="EMBL" id="RSCD01000002">
    <property type="protein sequence ID" value="RSH94191.1"/>
    <property type="molecule type" value="Genomic_DNA"/>
</dbReference>
<proteinExistence type="inferred from homology"/>
<dbReference type="PROSITE" id="PS00122">
    <property type="entry name" value="CARBOXYLESTERASE_B_1"/>
    <property type="match status" value="1"/>
</dbReference>
<dbReference type="Pfam" id="PF00135">
    <property type="entry name" value="COesterase"/>
    <property type="match status" value="1"/>
</dbReference>
<organism evidence="5 6">
    <name type="scientific">Saitozyma podzolica</name>
    <dbReference type="NCBI Taxonomy" id="1890683"/>
    <lineage>
        <taxon>Eukaryota</taxon>
        <taxon>Fungi</taxon>
        <taxon>Dikarya</taxon>
        <taxon>Basidiomycota</taxon>
        <taxon>Agaricomycotina</taxon>
        <taxon>Tremellomycetes</taxon>
        <taxon>Tremellales</taxon>
        <taxon>Trimorphomycetaceae</taxon>
        <taxon>Saitozyma</taxon>
    </lineage>
</organism>
<dbReference type="AlphaFoldDB" id="A0A427YT49"/>
<dbReference type="Gene3D" id="3.40.50.1820">
    <property type="entry name" value="alpha/beta hydrolase"/>
    <property type="match status" value="1"/>
</dbReference>
<dbReference type="InterPro" id="IPR002018">
    <property type="entry name" value="CarbesteraseB"/>
</dbReference>
<evidence type="ECO:0000256" key="2">
    <source>
        <dbReference type="ARBA" id="ARBA00022801"/>
    </source>
</evidence>
<dbReference type="PANTHER" id="PTHR43142:SF1">
    <property type="entry name" value="CARBOXYLIC ESTER HYDROLASE"/>
    <property type="match status" value="1"/>
</dbReference>
<dbReference type="Proteomes" id="UP000279259">
    <property type="component" value="Unassembled WGS sequence"/>
</dbReference>
<dbReference type="STRING" id="1890683.A0A427YT49"/>
<evidence type="ECO:0000313" key="5">
    <source>
        <dbReference type="EMBL" id="RSH94191.1"/>
    </source>
</evidence>
<dbReference type="InterPro" id="IPR019826">
    <property type="entry name" value="Carboxylesterase_B_AS"/>
</dbReference>
<dbReference type="GO" id="GO:0016787">
    <property type="term" value="F:hydrolase activity"/>
    <property type="evidence" value="ECO:0007669"/>
    <property type="project" value="UniProtKB-KW"/>
</dbReference>
<dbReference type="InterPro" id="IPR029058">
    <property type="entry name" value="AB_hydrolase_fold"/>
</dbReference>
<reference evidence="5 6" key="1">
    <citation type="submission" date="2018-11" db="EMBL/GenBank/DDBJ databases">
        <title>Genome sequence of Saitozyma podzolica DSM 27192.</title>
        <authorList>
            <person name="Aliyu H."/>
            <person name="Gorte O."/>
            <person name="Ochsenreither K."/>
        </authorList>
    </citation>
    <scope>NUCLEOTIDE SEQUENCE [LARGE SCALE GENOMIC DNA]</scope>
    <source>
        <strain evidence="5 6">DSM 27192</strain>
    </source>
</reference>
<feature type="domain" description="Carboxylesterase type B" evidence="4">
    <location>
        <begin position="29"/>
        <end position="312"/>
    </location>
</feature>
<name>A0A427YT49_9TREE</name>
<dbReference type="PANTHER" id="PTHR43142">
    <property type="entry name" value="CARBOXYLIC ESTER HYDROLASE"/>
    <property type="match status" value="1"/>
</dbReference>
<keyword evidence="2 3" id="KW-0378">Hydrolase</keyword>
<dbReference type="EC" id="3.1.1.-" evidence="3"/>
<dbReference type="OrthoDB" id="6846267at2759"/>
<gene>
    <name evidence="5" type="ORF">EHS25_003994</name>
</gene>
<accession>A0A427YT49</accession>
<dbReference type="SUPFAM" id="SSF53474">
    <property type="entry name" value="alpha/beta-Hydrolases"/>
    <property type="match status" value="1"/>
</dbReference>
<comment type="caution">
    <text evidence="5">The sequence shown here is derived from an EMBL/GenBank/DDBJ whole genome shotgun (WGS) entry which is preliminary data.</text>
</comment>
<evidence type="ECO:0000256" key="3">
    <source>
        <dbReference type="RuleBase" id="RU361235"/>
    </source>
</evidence>
<evidence type="ECO:0000313" key="6">
    <source>
        <dbReference type="Proteomes" id="UP000279259"/>
    </source>
</evidence>
<protein>
    <recommendedName>
        <fullName evidence="3">Carboxylic ester hydrolase</fullName>
        <ecNumber evidence="3">3.1.1.-</ecNumber>
    </recommendedName>
</protein>
<evidence type="ECO:0000256" key="1">
    <source>
        <dbReference type="ARBA" id="ARBA00005964"/>
    </source>
</evidence>
<sequence>MPIATSDQPVLQHLPSASQQLAASKVDVVAKTRHGDIHGGRLTNGVQAFLNVPYGADVPRWSDPMPLSDGYRYAPEPYTRGGGYCAQNREQREDGGPLGEATENPFFLDIYVPSTCNLKQPSASLQVNVYIHGGALQQGNTFQNGHDQQWMTAERFQEIRINVTYRLSVLGFLGCDQPDILGNFGFKDCWLALEWIRDNIQSFGGDPNQVHLSGLSAGAHTVHQLLHRTARLSPEPALFITATLHSNALITTPPLRSSKRHQVEVLCQQLGLNPKMADILDALRQVPLDHLLAAVSGMGSLSTFRGVCEVDGFVAHDQMDYQQSGRLATGLRQAGVKCVVVGDVKDEIAFYRTQHPIEKPSEVRPNLLRYYPAVTCDALLTAFPPPGEAAATIDELNDHQGLWDVPVLRYAVELPLRSSKRYPSVDHGSDLAIHHLMPGLLNAAEKKAALCFVDELRQAVQEVLNGSDSWRTRQWLVLDANGETFWAGDRRGEACQKALATLRN</sequence>
<keyword evidence="6" id="KW-1185">Reference proteome</keyword>